<name>A0AAN8T556_SOLBU</name>
<dbReference type="AlphaFoldDB" id="A0AAN8T556"/>
<accession>A0AAN8T556</accession>
<dbReference type="Gene3D" id="1.20.5.4130">
    <property type="match status" value="1"/>
</dbReference>
<comment type="caution">
    <text evidence="1">The sequence shown here is derived from an EMBL/GenBank/DDBJ whole genome shotgun (WGS) entry which is preliminary data.</text>
</comment>
<dbReference type="InterPro" id="IPR027417">
    <property type="entry name" value="P-loop_NTPase"/>
</dbReference>
<dbReference type="SUPFAM" id="SSF52540">
    <property type="entry name" value="P-loop containing nucleoside triphosphate hydrolases"/>
    <property type="match status" value="1"/>
</dbReference>
<reference evidence="1 2" key="1">
    <citation type="submission" date="2024-02" db="EMBL/GenBank/DDBJ databases">
        <title>de novo genome assembly of Solanum bulbocastanum strain 11H21.</title>
        <authorList>
            <person name="Hosaka A.J."/>
        </authorList>
    </citation>
    <scope>NUCLEOTIDE SEQUENCE [LARGE SCALE GENOMIC DNA]</scope>
    <source>
        <tissue evidence="1">Young leaves</tissue>
    </source>
</reference>
<keyword evidence="2" id="KW-1185">Reference proteome</keyword>
<organism evidence="1 2">
    <name type="scientific">Solanum bulbocastanum</name>
    <name type="common">Wild potato</name>
    <dbReference type="NCBI Taxonomy" id="147425"/>
    <lineage>
        <taxon>Eukaryota</taxon>
        <taxon>Viridiplantae</taxon>
        <taxon>Streptophyta</taxon>
        <taxon>Embryophyta</taxon>
        <taxon>Tracheophyta</taxon>
        <taxon>Spermatophyta</taxon>
        <taxon>Magnoliopsida</taxon>
        <taxon>eudicotyledons</taxon>
        <taxon>Gunneridae</taxon>
        <taxon>Pentapetalae</taxon>
        <taxon>asterids</taxon>
        <taxon>lamiids</taxon>
        <taxon>Solanales</taxon>
        <taxon>Solanaceae</taxon>
        <taxon>Solanoideae</taxon>
        <taxon>Solaneae</taxon>
        <taxon>Solanum</taxon>
    </lineage>
</organism>
<protein>
    <submittedName>
        <fullName evidence="1">Uncharacterized protein</fullName>
    </submittedName>
</protein>
<evidence type="ECO:0000313" key="2">
    <source>
        <dbReference type="Proteomes" id="UP001371456"/>
    </source>
</evidence>
<dbReference type="EMBL" id="JBANQN010000008">
    <property type="protein sequence ID" value="KAK6781895.1"/>
    <property type="molecule type" value="Genomic_DNA"/>
</dbReference>
<gene>
    <name evidence="1" type="ORF">RDI58_019691</name>
</gene>
<dbReference type="Proteomes" id="UP001371456">
    <property type="component" value="Unassembled WGS sequence"/>
</dbReference>
<evidence type="ECO:0000313" key="1">
    <source>
        <dbReference type="EMBL" id="KAK6781895.1"/>
    </source>
</evidence>
<sequence length="177" mass="19979">MSAYAAITSLMGTMHLLSQSRRVTNEVEDEVESQVLLIMEKNEHFRTGAKVRLLMILLQTIPHIDYVKEDLSKQRKNNKLQAGNGSIGGSCSLRSDVSTIENNVVGYNIEQELMLHQLTGHSSQMKVISIVWMGGMGKSTSAKRMFSDSSIVNFFEIVNGFQFIIQIMEYWSPIFLN</sequence>
<dbReference type="Gene3D" id="3.40.50.300">
    <property type="entry name" value="P-loop containing nucleotide triphosphate hydrolases"/>
    <property type="match status" value="1"/>
</dbReference>
<proteinExistence type="predicted"/>